<dbReference type="SUPFAM" id="SSF52540">
    <property type="entry name" value="P-loop containing nucleoside triphosphate hydrolases"/>
    <property type="match status" value="1"/>
</dbReference>
<dbReference type="GO" id="GO:0005524">
    <property type="term" value="F:ATP binding"/>
    <property type="evidence" value="ECO:0007669"/>
    <property type="project" value="InterPro"/>
</dbReference>
<gene>
    <name evidence="2" type="ORF">K461DRAFT_275489</name>
</gene>
<evidence type="ECO:0000313" key="2">
    <source>
        <dbReference type="EMBL" id="KAF2156383.1"/>
    </source>
</evidence>
<evidence type="ECO:0000259" key="1">
    <source>
        <dbReference type="SMART" id="SM00382"/>
    </source>
</evidence>
<dbReference type="InterPro" id="IPR003593">
    <property type="entry name" value="AAA+_ATPase"/>
</dbReference>
<keyword evidence="2" id="KW-0378">Hydrolase</keyword>
<accession>A0A9P4J6Q6</accession>
<comment type="caution">
    <text evidence="2">The sequence shown here is derived from an EMBL/GenBank/DDBJ whole genome shotgun (WGS) entry which is preliminary data.</text>
</comment>
<dbReference type="GO" id="GO:0016301">
    <property type="term" value="F:kinase activity"/>
    <property type="evidence" value="ECO:0007669"/>
    <property type="project" value="InterPro"/>
</dbReference>
<dbReference type="InterPro" id="IPR006083">
    <property type="entry name" value="PRK/URK"/>
</dbReference>
<organism evidence="2 3">
    <name type="scientific">Myriangium duriaei CBS 260.36</name>
    <dbReference type="NCBI Taxonomy" id="1168546"/>
    <lineage>
        <taxon>Eukaryota</taxon>
        <taxon>Fungi</taxon>
        <taxon>Dikarya</taxon>
        <taxon>Ascomycota</taxon>
        <taxon>Pezizomycotina</taxon>
        <taxon>Dothideomycetes</taxon>
        <taxon>Dothideomycetidae</taxon>
        <taxon>Myriangiales</taxon>
        <taxon>Myriangiaceae</taxon>
        <taxon>Myriangium</taxon>
    </lineage>
</organism>
<dbReference type="AlphaFoldDB" id="A0A9P4J6Q6"/>
<sequence length="226" mass="24824">MEDTLSDLTTRIQRLHSLSPSRQLLIGIAGPPGSGKSTLATALALRLSRTLPSAVLSLDGFHLPRAALAALPDPATAFARRGAPWTFDVPALLEFVKRLKINADLPTREREVVRAPGFDHAVKDPVQDEVIIPAETAVVILEHLYLLLNEGGWRDIATVLDIRVMVDVERGVARERVARRHVEAGIEESLELGRARYDANDALNGELIREKVVGWDILVQSRDAEV</sequence>
<name>A0A9P4J6Q6_9PEZI</name>
<dbReference type="PANTHER" id="PTHR10285">
    <property type="entry name" value="URIDINE KINASE"/>
    <property type="match status" value="1"/>
</dbReference>
<dbReference type="EMBL" id="ML996082">
    <property type="protein sequence ID" value="KAF2156383.1"/>
    <property type="molecule type" value="Genomic_DNA"/>
</dbReference>
<dbReference type="Proteomes" id="UP000799439">
    <property type="component" value="Unassembled WGS sequence"/>
</dbReference>
<proteinExistence type="predicted"/>
<dbReference type="SMART" id="SM00382">
    <property type="entry name" value="AAA"/>
    <property type="match status" value="1"/>
</dbReference>
<keyword evidence="3" id="KW-1185">Reference proteome</keyword>
<dbReference type="OrthoDB" id="6362633at2759"/>
<dbReference type="Gene3D" id="3.40.50.300">
    <property type="entry name" value="P-loop containing nucleotide triphosphate hydrolases"/>
    <property type="match status" value="2"/>
</dbReference>
<feature type="domain" description="AAA+ ATPase" evidence="1">
    <location>
        <begin position="22"/>
        <end position="188"/>
    </location>
</feature>
<protein>
    <submittedName>
        <fullName evidence="2">P-loop containing nucleoside triphosphate hydrolase protein</fullName>
    </submittedName>
</protein>
<dbReference type="GO" id="GO:0016787">
    <property type="term" value="F:hydrolase activity"/>
    <property type="evidence" value="ECO:0007669"/>
    <property type="project" value="UniProtKB-KW"/>
</dbReference>
<dbReference type="Pfam" id="PF00485">
    <property type="entry name" value="PRK"/>
    <property type="match status" value="1"/>
</dbReference>
<evidence type="ECO:0000313" key="3">
    <source>
        <dbReference type="Proteomes" id="UP000799439"/>
    </source>
</evidence>
<dbReference type="InterPro" id="IPR027417">
    <property type="entry name" value="P-loop_NTPase"/>
</dbReference>
<reference evidence="2" key="1">
    <citation type="journal article" date="2020" name="Stud. Mycol.">
        <title>101 Dothideomycetes genomes: a test case for predicting lifestyles and emergence of pathogens.</title>
        <authorList>
            <person name="Haridas S."/>
            <person name="Albert R."/>
            <person name="Binder M."/>
            <person name="Bloem J."/>
            <person name="Labutti K."/>
            <person name="Salamov A."/>
            <person name="Andreopoulos B."/>
            <person name="Baker S."/>
            <person name="Barry K."/>
            <person name="Bills G."/>
            <person name="Bluhm B."/>
            <person name="Cannon C."/>
            <person name="Castanera R."/>
            <person name="Culley D."/>
            <person name="Daum C."/>
            <person name="Ezra D."/>
            <person name="Gonzalez J."/>
            <person name="Henrissat B."/>
            <person name="Kuo A."/>
            <person name="Liang C."/>
            <person name="Lipzen A."/>
            <person name="Lutzoni F."/>
            <person name="Magnuson J."/>
            <person name="Mondo S."/>
            <person name="Nolan M."/>
            <person name="Ohm R."/>
            <person name="Pangilinan J."/>
            <person name="Park H.-J."/>
            <person name="Ramirez L."/>
            <person name="Alfaro M."/>
            <person name="Sun H."/>
            <person name="Tritt A."/>
            <person name="Yoshinaga Y."/>
            <person name="Zwiers L.-H."/>
            <person name="Turgeon B."/>
            <person name="Goodwin S."/>
            <person name="Spatafora J."/>
            <person name="Crous P."/>
            <person name="Grigoriev I."/>
        </authorList>
    </citation>
    <scope>NUCLEOTIDE SEQUENCE</scope>
    <source>
        <strain evidence="2">CBS 260.36</strain>
    </source>
</reference>